<reference evidence="3" key="1">
    <citation type="journal article" date="2013" name="Nat. Genet.">
        <title>The duck genome and transcriptome provide insight into an avian influenza virus reservoir species.</title>
        <authorList>
            <person name="Huang Y."/>
            <person name="Li Y."/>
            <person name="Burt D.W."/>
            <person name="Chen H."/>
            <person name="Zhang Y."/>
            <person name="Qian W."/>
            <person name="Kim H."/>
            <person name="Gan S."/>
            <person name="Zhao Y."/>
            <person name="Li J."/>
            <person name="Yi K."/>
            <person name="Feng H."/>
            <person name="Zhu P."/>
            <person name="Li B."/>
            <person name="Liu Q."/>
            <person name="Fairley S."/>
            <person name="Magor K.E."/>
            <person name="Du Z."/>
            <person name="Hu X."/>
            <person name="Goodman L."/>
            <person name="Tafer H."/>
            <person name="Vignal A."/>
            <person name="Lee T."/>
            <person name="Kim K.W."/>
            <person name="Sheng Z."/>
            <person name="An Y."/>
            <person name="Searle S."/>
            <person name="Herrero J."/>
            <person name="Groenen M.A."/>
            <person name="Crooijmans R.P."/>
            <person name="Faraut T."/>
            <person name="Cai Q."/>
            <person name="Webster R.G."/>
            <person name="Aldridge J.R."/>
            <person name="Warren W.C."/>
            <person name="Bartschat S."/>
            <person name="Kehr S."/>
            <person name="Marz M."/>
            <person name="Stadler P.F."/>
            <person name="Smith J."/>
            <person name="Kraus R.H."/>
            <person name="Zhao Y."/>
            <person name="Ren L."/>
            <person name="Fei J."/>
            <person name="Morisson M."/>
            <person name="Kaiser P."/>
            <person name="Griffin D.K."/>
            <person name="Rao M."/>
            <person name="Pitel F."/>
            <person name="Wang J."/>
            <person name="Li N."/>
        </authorList>
    </citation>
    <scope>NUCLEOTIDE SEQUENCE [LARGE SCALE GENOMIC DNA]</scope>
</reference>
<name>R0LB90_ANAPL</name>
<evidence type="ECO:0000313" key="3">
    <source>
        <dbReference type="Proteomes" id="UP000296049"/>
    </source>
</evidence>
<proteinExistence type="predicted"/>
<accession>R0LB90</accession>
<sequence>MRIEWWEGNRSIGLHTECSAAWSHKEVSHAQSERRDKGILLTQLGSAEKCQTTCNASRCHLRTCTAQKTTNSKHPAGKGGSSSGALKEGKQPPSHFCLVNPPETVLKSSSPATHKLIAILPLNETSICNSDCTSDWQPSPT</sequence>
<organism evidence="2 3">
    <name type="scientific">Anas platyrhynchos</name>
    <name type="common">Mallard</name>
    <name type="synonym">Anas boschas</name>
    <dbReference type="NCBI Taxonomy" id="8839"/>
    <lineage>
        <taxon>Eukaryota</taxon>
        <taxon>Metazoa</taxon>
        <taxon>Chordata</taxon>
        <taxon>Craniata</taxon>
        <taxon>Vertebrata</taxon>
        <taxon>Euteleostomi</taxon>
        <taxon>Archelosauria</taxon>
        <taxon>Archosauria</taxon>
        <taxon>Dinosauria</taxon>
        <taxon>Saurischia</taxon>
        <taxon>Theropoda</taxon>
        <taxon>Coelurosauria</taxon>
        <taxon>Aves</taxon>
        <taxon>Neognathae</taxon>
        <taxon>Galloanserae</taxon>
        <taxon>Anseriformes</taxon>
        <taxon>Anatidae</taxon>
        <taxon>Anatinae</taxon>
        <taxon>Anas</taxon>
    </lineage>
</organism>
<dbReference type="AlphaFoldDB" id="R0LB90"/>
<feature type="region of interest" description="Disordered" evidence="1">
    <location>
        <begin position="68"/>
        <end position="102"/>
    </location>
</feature>
<protein>
    <submittedName>
        <fullName evidence="2">Uncharacterized protein</fullName>
    </submittedName>
</protein>
<evidence type="ECO:0000256" key="1">
    <source>
        <dbReference type="SAM" id="MobiDB-lite"/>
    </source>
</evidence>
<dbReference type="EMBL" id="KB743651">
    <property type="protein sequence ID" value="EOA97542.1"/>
    <property type="molecule type" value="Genomic_DNA"/>
</dbReference>
<evidence type="ECO:0000313" key="2">
    <source>
        <dbReference type="EMBL" id="EOA97542.1"/>
    </source>
</evidence>
<keyword evidence="3" id="KW-1185">Reference proteome</keyword>
<gene>
    <name evidence="2" type="ORF">Anapl_11643</name>
</gene>
<dbReference type="Proteomes" id="UP000296049">
    <property type="component" value="Unassembled WGS sequence"/>
</dbReference>